<evidence type="ECO:0000256" key="1">
    <source>
        <dbReference type="SAM" id="MobiDB-lite"/>
    </source>
</evidence>
<protein>
    <submittedName>
        <fullName evidence="2">Uncharacterized protein</fullName>
    </submittedName>
</protein>
<name>A0A1D2NED1_ORCCI</name>
<sequence length="206" mass="23586">MSYRYLNSKAHALTDDSRIYSASAEVLCITPEPTPRKKLRFKESPQLQTVRRFHKSSESLVDKNGQPKRSILRKSTSAAEFPGCALTSSKPKSSIYLSRERISKEPDNNLTEMVPRMENVDRTKTAVTVGVNTDVTLPPRLGQTFRRHVHVPSNWQRPQRTYKSFQEIIAAQPIENQAKLIDTINDSCKILFRPKSKFGSNLNRRR</sequence>
<evidence type="ECO:0000313" key="3">
    <source>
        <dbReference type="Proteomes" id="UP000094527"/>
    </source>
</evidence>
<dbReference type="Proteomes" id="UP000094527">
    <property type="component" value="Unassembled WGS sequence"/>
</dbReference>
<accession>A0A1D2NED1</accession>
<keyword evidence="3" id="KW-1185">Reference proteome</keyword>
<gene>
    <name evidence="2" type="ORF">Ocin01_03045</name>
</gene>
<organism evidence="2 3">
    <name type="scientific">Orchesella cincta</name>
    <name type="common">Springtail</name>
    <name type="synonym">Podura cincta</name>
    <dbReference type="NCBI Taxonomy" id="48709"/>
    <lineage>
        <taxon>Eukaryota</taxon>
        <taxon>Metazoa</taxon>
        <taxon>Ecdysozoa</taxon>
        <taxon>Arthropoda</taxon>
        <taxon>Hexapoda</taxon>
        <taxon>Collembola</taxon>
        <taxon>Entomobryomorpha</taxon>
        <taxon>Entomobryoidea</taxon>
        <taxon>Orchesellidae</taxon>
        <taxon>Orchesellinae</taxon>
        <taxon>Orchesella</taxon>
    </lineage>
</organism>
<dbReference type="EMBL" id="LJIJ01000067">
    <property type="protein sequence ID" value="ODN03620.1"/>
    <property type="molecule type" value="Genomic_DNA"/>
</dbReference>
<comment type="caution">
    <text evidence="2">The sequence shown here is derived from an EMBL/GenBank/DDBJ whole genome shotgun (WGS) entry which is preliminary data.</text>
</comment>
<evidence type="ECO:0000313" key="2">
    <source>
        <dbReference type="EMBL" id="ODN03620.1"/>
    </source>
</evidence>
<proteinExistence type="predicted"/>
<feature type="region of interest" description="Disordered" evidence="1">
    <location>
        <begin position="44"/>
        <end position="66"/>
    </location>
</feature>
<reference evidence="2 3" key="1">
    <citation type="journal article" date="2016" name="Genome Biol. Evol.">
        <title>Gene Family Evolution Reflects Adaptation to Soil Environmental Stressors in the Genome of the Collembolan Orchesella cincta.</title>
        <authorList>
            <person name="Faddeeva-Vakhrusheva A."/>
            <person name="Derks M.F."/>
            <person name="Anvar S.Y."/>
            <person name="Agamennone V."/>
            <person name="Suring W."/>
            <person name="Smit S."/>
            <person name="van Straalen N.M."/>
            <person name="Roelofs D."/>
        </authorList>
    </citation>
    <scope>NUCLEOTIDE SEQUENCE [LARGE SCALE GENOMIC DNA]</scope>
    <source>
        <tissue evidence="2">Mixed pool</tissue>
    </source>
</reference>
<dbReference type="AlphaFoldDB" id="A0A1D2NED1"/>